<evidence type="ECO:0000256" key="3">
    <source>
        <dbReference type="ARBA" id="ARBA00006506"/>
    </source>
</evidence>
<keyword evidence="5" id="KW-0378">Hydrolase</keyword>
<dbReference type="InterPro" id="IPR000059">
    <property type="entry name" value="NUDIX_hydrolase_NudL_CS"/>
</dbReference>
<dbReference type="RefSeq" id="WP_144262636.1">
    <property type="nucleotide sequence ID" value="NZ_QMDX01000009.1"/>
</dbReference>
<evidence type="ECO:0000256" key="4">
    <source>
        <dbReference type="ARBA" id="ARBA00022723"/>
    </source>
</evidence>
<comment type="similarity">
    <text evidence="3">Belongs to the Nudix hydrolase family. PCD1 subfamily.</text>
</comment>
<dbReference type="Gene3D" id="3.90.79.10">
    <property type="entry name" value="Nucleoside Triphosphate Pyrophosphohydrolase"/>
    <property type="match status" value="1"/>
</dbReference>
<evidence type="ECO:0000259" key="9">
    <source>
        <dbReference type="PROSITE" id="PS51462"/>
    </source>
</evidence>
<evidence type="ECO:0000256" key="8">
    <source>
        <dbReference type="SAM" id="MobiDB-lite"/>
    </source>
</evidence>
<comment type="cofactor">
    <cofactor evidence="2">
        <name>Mg(2+)</name>
        <dbReference type="ChEBI" id="CHEBI:18420"/>
    </cofactor>
</comment>
<dbReference type="AlphaFoldDB" id="A0A554MXT4"/>
<proteinExistence type="inferred from homology"/>
<evidence type="ECO:0000256" key="2">
    <source>
        <dbReference type="ARBA" id="ARBA00001946"/>
    </source>
</evidence>
<reference evidence="10 11" key="1">
    <citation type="submission" date="2018-06" db="EMBL/GenBank/DDBJ databases">
        <title>Natronomonas sp. F16-60 a new haloarchaeon isolated from a solar saltern of Isla Cristina, Huelva, Spain.</title>
        <authorList>
            <person name="Duran-Viseras A."/>
            <person name="Sanchez-Porro C."/>
            <person name="Ventosa A."/>
        </authorList>
    </citation>
    <scope>NUCLEOTIDE SEQUENCE [LARGE SCALE GENOMIC DNA]</scope>
    <source>
        <strain evidence="10 11">F16-60</strain>
    </source>
</reference>
<feature type="region of interest" description="Disordered" evidence="8">
    <location>
        <begin position="198"/>
        <end position="225"/>
    </location>
</feature>
<evidence type="ECO:0000256" key="1">
    <source>
        <dbReference type="ARBA" id="ARBA00001936"/>
    </source>
</evidence>
<evidence type="ECO:0000313" key="11">
    <source>
        <dbReference type="Proteomes" id="UP000319894"/>
    </source>
</evidence>
<organism evidence="10 11">
    <name type="scientific">Haloglomus irregulare</name>
    <dbReference type="NCBI Taxonomy" id="2234134"/>
    <lineage>
        <taxon>Archaea</taxon>
        <taxon>Methanobacteriati</taxon>
        <taxon>Methanobacteriota</taxon>
        <taxon>Stenosarchaea group</taxon>
        <taxon>Halobacteria</taxon>
        <taxon>Halobacteriales</taxon>
        <taxon>Natronomonadaceae</taxon>
        <taxon>Haloglomus</taxon>
    </lineage>
</organism>
<sequence>MTDGTGDAGPPHVDRLGLDAVGTHRPREVTGTDRSEWAGVLVPVIERRDGHHLLFTERAADMRTHAGEMSFPGGGYEADDGDLETTALREADEEIGLAPMTADVVGPLDDLPGPYGHVVRPFVARVPDRTYDPDEREVASVALIPVSELTAPGVYENETRSHPDRGTARLPFFRVDDHVVWGLTGFIVRTLLDLTTDWNPPDRGAALGPDPDGEHDAPADWPERE</sequence>
<protein>
    <submittedName>
        <fullName evidence="10">Coenzyme A pyrophosphatase</fullName>
    </submittedName>
</protein>
<feature type="domain" description="Nudix hydrolase" evidence="9">
    <location>
        <begin position="35"/>
        <end position="172"/>
    </location>
</feature>
<dbReference type="PROSITE" id="PS51462">
    <property type="entry name" value="NUDIX"/>
    <property type="match status" value="1"/>
</dbReference>
<feature type="region of interest" description="Disordered" evidence="8">
    <location>
        <begin position="1"/>
        <end position="32"/>
    </location>
</feature>
<dbReference type="InterPro" id="IPR045121">
    <property type="entry name" value="CoAse"/>
</dbReference>
<dbReference type="Proteomes" id="UP000319894">
    <property type="component" value="Unassembled WGS sequence"/>
</dbReference>
<evidence type="ECO:0000256" key="7">
    <source>
        <dbReference type="ARBA" id="ARBA00023211"/>
    </source>
</evidence>
<dbReference type="InParanoid" id="A0A554MXT4"/>
<dbReference type="EMBL" id="QMDX01000009">
    <property type="protein sequence ID" value="TSD09947.1"/>
    <property type="molecule type" value="Genomic_DNA"/>
</dbReference>
<dbReference type="PANTHER" id="PTHR12992:SF11">
    <property type="entry name" value="MITOCHONDRIAL COENZYME A DIPHOSPHATASE NUDT8"/>
    <property type="match status" value="1"/>
</dbReference>
<dbReference type="OrthoDB" id="51434at2157"/>
<keyword evidence="6" id="KW-0460">Magnesium</keyword>
<dbReference type="GO" id="GO:0030145">
    <property type="term" value="F:manganese ion binding"/>
    <property type="evidence" value="ECO:0007669"/>
    <property type="project" value="InterPro"/>
</dbReference>
<dbReference type="CDD" id="cd03426">
    <property type="entry name" value="NUDIX_CoAse_Nudt7"/>
    <property type="match status" value="1"/>
</dbReference>
<dbReference type="GO" id="GO:0009132">
    <property type="term" value="P:nucleoside diphosphate metabolic process"/>
    <property type="evidence" value="ECO:0007669"/>
    <property type="project" value="InterPro"/>
</dbReference>
<dbReference type="PROSITE" id="PS01293">
    <property type="entry name" value="NUDIX_COA"/>
    <property type="match status" value="1"/>
</dbReference>
<comment type="caution">
    <text evidence="10">The sequence shown here is derived from an EMBL/GenBank/DDBJ whole genome shotgun (WGS) entry which is preliminary data.</text>
</comment>
<dbReference type="Pfam" id="PF00293">
    <property type="entry name" value="NUDIX"/>
    <property type="match status" value="1"/>
</dbReference>
<name>A0A554MXT4_9EURY</name>
<comment type="cofactor">
    <cofactor evidence="1">
        <name>Mn(2+)</name>
        <dbReference type="ChEBI" id="CHEBI:29035"/>
    </cofactor>
</comment>
<evidence type="ECO:0000256" key="5">
    <source>
        <dbReference type="ARBA" id="ARBA00022801"/>
    </source>
</evidence>
<dbReference type="GO" id="GO:0000287">
    <property type="term" value="F:magnesium ion binding"/>
    <property type="evidence" value="ECO:0007669"/>
    <property type="project" value="InterPro"/>
</dbReference>
<dbReference type="SUPFAM" id="SSF55811">
    <property type="entry name" value="Nudix"/>
    <property type="match status" value="1"/>
</dbReference>
<keyword evidence="4" id="KW-0479">Metal-binding</keyword>
<dbReference type="InterPro" id="IPR015797">
    <property type="entry name" value="NUDIX_hydrolase-like_dom_sf"/>
</dbReference>
<gene>
    <name evidence="10" type="ORF">DP107_13220</name>
</gene>
<keyword evidence="7" id="KW-0464">Manganese</keyword>
<feature type="compositionally biased region" description="Basic and acidic residues" evidence="8">
    <location>
        <begin position="212"/>
        <end position="225"/>
    </location>
</feature>
<evidence type="ECO:0000256" key="6">
    <source>
        <dbReference type="ARBA" id="ARBA00022842"/>
    </source>
</evidence>
<keyword evidence="11" id="KW-1185">Reference proteome</keyword>
<accession>A0A554MXT4</accession>
<evidence type="ECO:0000313" key="10">
    <source>
        <dbReference type="EMBL" id="TSD09947.1"/>
    </source>
</evidence>
<dbReference type="PANTHER" id="PTHR12992">
    <property type="entry name" value="NUDIX HYDROLASE"/>
    <property type="match status" value="1"/>
</dbReference>
<dbReference type="InterPro" id="IPR000086">
    <property type="entry name" value="NUDIX_hydrolase_dom"/>
</dbReference>
<dbReference type="GO" id="GO:0010945">
    <property type="term" value="F:coenzyme A diphosphatase activity"/>
    <property type="evidence" value="ECO:0007669"/>
    <property type="project" value="InterPro"/>
</dbReference>